<dbReference type="AlphaFoldDB" id="A0A3B0ZGQ2"/>
<sequence>MGLGRYPGMQRETGNLTKRVTKLIFWVARRQGLQGEHLAPCLRPDGNAVGDRMPQELTHRVVVHRIPSQIAVFGIPLQQALALQKAANALGDGVRQPGEFGAGQRLDPTEPGCSIRLTDIHPIKEQPVKVYVEVQRTAEALNQGDRAGLGRLSAMVISSLNSVSGRLALIILKKLRRDYTRFAELGLHCVLCG</sequence>
<accession>A0A3B0ZGQ2</accession>
<name>A0A3B0ZGQ2_9ZZZZ</name>
<organism evidence="1">
    <name type="scientific">hydrothermal vent metagenome</name>
    <dbReference type="NCBI Taxonomy" id="652676"/>
    <lineage>
        <taxon>unclassified sequences</taxon>
        <taxon>metagenomes</taxon>
        <taxon>ecological metagenomes</taxon>
    </lineage>
</organism>
<reference evidence="1" key="1">
    <citation type="submission" date="2018-06" db="EMBL/GenBank/DDBJ databases">
        <authorList>
            <person name="Zhirakovskaya E."/>
        </authorList>
    </citation>
    <scope>NUCLEOTIDE SEQUENCE</scope>
</reference>
<proteinExistence type="predicted"/>
<dbReference type="EMBL" id="UOFK01000226">
    <property type="protein sequence ID" value="VAW80484.1"/>
    <property type="molecule type" value="Genomic_DNA"/>
</dbReference>
<protein>
    <submittedName>
        <fullName evidence="1">Uncharacterized protein</fullName>
    </submittedName>
</protein>
<gene>
    <name evidence="1" type="ORF">MNBD_GAMMA13-911</name>
</gene>
<evidence type="ECO:0000313" key="1">
    <source>
        <dbReference type="EMBL" id="VAW80484.1"/>
    </source>
</evidence>